<dbReference type="InterPro" id="IPR009730">
    <property type="entry name" value="MFAP1_C"/>
</dbReference>
<comment type="caution">
    <text evidence="4">The sequence shown here is derived from an EMBL/GenBank/DDBJ whole genome shotgun (WGS) entry which is preliminary data.</text>
</comment>
<dbReference type="PANTHER" id="PTHR15327">
    <property type="entry name" value="MICROFIBRIL-ASSOCIATED PROTEIN"/>
    <property type="match status" value="1"/>
</dbReference>
<proteinExistence type="inferred from homology"/>
<feature type="non-terminal residue" evidence="4">
    <location>
        <position position="97"/>
    </location>
</feature>
<evidence type="ECO:0000256" key="2">
    <source>
        <dbReference type="SAM" id="Coils"/>
    </source>
</evidence>
<feature type="non-terminal residue" evidence="4">
    <location>
        <position position="1"/>
    </location>
</feature>
<name>A0A820SI72_9BILA</name>
<dbReference type="Proteomes" id="UP000663881">
    <property type="component" value="Unassembled WGS sequence"/>
</dbReference>
<dbReference type="EMBL" id="CAJOAY010036332">
    <property type="protein sequence ID" value="CAF4456604.1"/>
    <property type="molecule type" value="Genomic_DNA"/>
</dbReference>
<comment type="similarity">
    <text evidence="1">Belongs to the MFAP1 family.</text>
</comment>
<dbReference type="AlphaFoldDB" id="A0A820SI72"/>
<evidence type="ECO:0000313" key="5">
    <source>
        <dbReference type="Proteomes" id="UP000663881"/>
    </source>
</evidence>
<evidence type="ECO:0000313" key="4">
    <source>
        <dbReference type="EMBL" id="CAF4456604.1"/>
    </source>
</evidence>
<dbReference type="Pfam" id="PF06991">
    <property type="entry name" value="MFAP1"/>
    <property type="match status" value="1"/>
</dbReference>
<evidence type="ECO:0000256" key="1">
    <source>
        <dbReference type="ARBA" id="ARBA00008155"/>
    </source>
</evidence>
<keyword evidence="2" id="KW-0175">Coiled coil</keyword>
<dbReference type="InterPro" id="IPR033194">
    <property type="entry name" value="MFAP1"/>
</dbReference>
<accession>A0A820SI72</accession>
<organism evidence="4 5">
    <name type="scientific">Adineta steineri</name>
    <dbReference type="NCBI Taxonomy" id="433720"/>
    <lineage>
        <taxon>Eukaryota</taxon>
        <taxon>Metazoa</taxon>
        <taxon>Spiralia</taxon>
        <taxon>Gnathifera</taxon>
        <taxon>Rotifera</taxon>
        <taxon>Eurotatoria</taxon>
        <taxon>Bdelloidea</taxon>
        <taxon>Adinetida</taxon>
        <taxon>Adinetidae</taxon>
        <taxon>Adineta</taxon>
    </lineage>
</organism>
<reference evidence="4" key="1">
    <citation type="submission" date="2021-02" db="EMBL/GenBank/DDBJ databases">
        <authorList>
            <person name="Nowell W R."/>
        </authorList>
    </citation>
    <scope>NUCLEOTIDE SEQUENCE</scope>
</reference>
<protein>
    <recommendedName>
        <fullName evidence="3">Micro-fibrillar-associated protein 1 C-terminal domain-containing protein</fullName>
    </recommendedName>
</protein>
<evidence type="ECO:0000259" key="3">
    <source>
        <dbReference type="Pfam" id="PF06991"/>
    </source>
</evidence>
<sequence length="97" mass="11864">KKTEESGGIQCDFNTDDEDGEVAYDAWKLRELERLKRDRKERDEREREQQELERWRNMTEEERQAELRKNGKTITNAAPKAKYKFLQKYYHRGAFFM</sequence>
<gene>
    <name evidence="4" type="ORF">OKA104_LOCUS54453</name>
</gene>
<feature type="coiled-coil region" evidence="2">
    <location>
        <begin position="29"/>
        <end position="65"/>
    </location>
</feature>
<feature type="domain" description="Micro-fibrillar-associated protein 1 C-terminal" evidence="3">
    <location>
        <begin position="11"/>
        <end position="97"/>
    </location>
</feature>